<name>A0ABT5RUT5_9BURK</name>
<organism evidence="2 3">
    <name type="scientific">Acidovorax benzenivorans</name>
    <dbReference type="NCBI Taxonomy" id="2987520"/>
    <lineage>
        <taxon>Bacteria</taxon>
        <taxon>Pseudomonadati</taxon>
        <taxon>Pseudomonadota</taxon>
        <taxon>Betaproteobacteria</taxon>
        <taxon>Burkholderiales</taxon>
        <taxon>Comamonadaceae</taxon>
        <taxon>Acidovorax</taxon>
    </lineage>
</organism>
<gene>
    <name evidence="2" type="ORF">OIN59_08450</name>
</gene>
<keyword evidence="3" id="KW-1185">Reference proteome</keyword>
<dbReference type="RefSeq" id="WP_274109200.1">
    <property type="nucleotide sequence ID" value="NZ_JAPCKI010000004.1"/>
</dbReference>
<evidence type="ECO:0008006" key="4">
    <source>
        <dbReference type="Google" id="ProtNLM"/>
    </source>
</evidence>
<evidence type="ECO:0000313" key="3">
    <source>
        <dbReference type="Proteomes" id="UP001148932"/>
    </source>
</evidence>
<comment type="caution">
    <text evidence="2">The sequence shown here is derived from an EMBL/GenBank/DDBJ whole genome shotgun (WGS) entry which is preliminary data.</text>
</comment>
<keyword evidence="1" id="KW-0472">Membrane</keyword>
<feature type="transmembrane region" description="Helical" evidence="1">
    <location>
        <begin position="51"/>
        <end position="71"/>
    </location>
</feature>
<evidence type="ECO:0000313" key="2">
    <source>
        <dbReference type="EMBL" id="MDD2177464.1"/>
    </source>
</evidence>
<evidence type="ECO:0000256" key="1">
    <source>
        <dbReference type="SAM" id="Phobius"/>
    </source>
</evidence>
<dbReference type="EMBL" id="JAPCKI010000004">
    <property type="protein sequence ID" value="MDD2177464.1"/>
    <property type="molecule type" value="Genomic_DNA"/>
</dbReference>
<accession>A0ABT5RUT5</accession>
<proteinExistence type="predicted"/>
<dbReference type="Proteomes" id="UP001148932">
    <property type="component" value="Unassembled WGS sequence"/>
</dbReference>
<keyword evidence="1" id="KW-0812">Transmembrane</keyword>
<protein>
    <recommendedName>
        <fullName evidence="4">YcxB-like protein</fullName>
    </recommendedName>
</protein>
<keyword evidence="1" id="KW-1133">Transmembrane helix</keyword>
<reference evidence="2" key="1">
    <citation type="submission" date="2022-10" db="EMBL/GenBank/DDBJ databases">
        <title>Description of microaerobic benzene degrading bacteria.</title>
        <authorList>
            <person name="Bedics A."/>
            <person name="Tancsics A."/>
            <person name="Banerjee S."/>
        </authorList>
    </citation>
    <scope>NUCLEOTIDE SEQUENCE</scope>
    <source>
        <strain evidence="2">D2M1</strain>
    </source>
</reference>
<sequence>MRIQYSLRFRDYFAFNAVHQFLLIPNQLFFVAVAALIAVSESIGSDVRRGVLAWVIAYSAMWALQLMYNLVVLHSKKNRALLTDHVVEVSDDTFSDATAFCVSHYKWPGIVSTVSCPGFVAVYTAAHAACIIPSRAFADVPQREKFLAYVRAKTAA</sequence>
<feature type="transmembrane region" description="Helical" evidence="1">
    <location>
        <begin position="21"/>
        <end position="39"/>
    </location>
</feature>